<sequence length="442" mass="47090">MSGRAPEGATRATAPFSAHEWLIAWRFLRARRAEGGVSAIVWYALAGIALAVGTLIVVMAVMVGFREEFTSRVLGAEGHVSVYPVTRWENGRAERALRDAGALAARIARIEGVTHVAPVVEAQLLASHGQRNAGVIARGMRLEDLRALPWIARPEAAAGALDDVTGKSVAIGEGVARELGVRVGDELALILPNGLATPFGLAPKQGIFRVAYIFRIGRADVDRTRLYMPLETAQDFFNRGDAADLIEAQVARPHELGSRKAPGALDGAIQAAVGAEGVVWTWKDANGAFLSALDMERATMFMILSMVVLIAALNIVSGLVMLVRNKRRDIGVLRTIGLSQGAVMRVFFLCGAGVGVAGTAIGVALGVLFVIYIDPIFDLVNGALGGGVWDPQVRVLSRFPAELRLWDVSRAAGLALTLSFLVTLGPARRAARLDPVEALRDE</sequence>
<dbReference type="GO" id="GO:0044874">
    <property type="term" value="P:lipoprotein localization to outer membrane"/>
    <property type="evidence" value="ECO:0007669"/>
    <property type="project" value="TreeGrafter"/>
</dbReference>
<evidence type="ECO:0000313" key="10">
    <source>
        <dbReference type="EMBL" id="SHN52049.1"/>
    </source>
</evidence>
<proteinExistence type="inferred from homology"/>
<feature type="transmembrane region" description="Helical" evidence="7">
    <location>
        <begin position="40"/>
        <end position="65"/>
    </location>
</feature>
<dbReference type="STRING" id="1189325.SAMN04488119_102124"/>
<dbReference type="Proteomes" id="UP000184066">
    <property type="component" value="Unassembled WGS sequence"/>
</dbReference>
<accession>A0A1M7S0E1</accession>
<evidence type="ECO:0000256" key="2">
    <source>
        <dbReference type="ARBA" id="ARBA00005236"/>
    </source>
</evidence>
<keyword evidence="10" id="KW-0449">Lipoprotein</keyword>
<organism evidence="10 11">
    <name type="scientific">Oceanicella actignis</name>
    <dbReference type="NCBI Taxonomy" id="1189325"/>
    <lineage>
        <taxon>Bacteria</taxon>
        <taxon>Pseudomonadati</taxon>
        <taxon>Pseudomonadota</taxon>
        <taxon>Alphaproteobacteria</taxon>
        <taxon>Rhodobacterales</taxon>
        <taxon>Paracoccaceae</taxon>
        <taxon>Oceanicella</taxon>
    </lineage>
</organism>
<evidence type="ECO:0000256" key="4">
    <source>
        <dbReference type="ARBA" id="ARBA00022692"/>
    </source>
</evidence>
<feature type="transmembrane region" description="Helical" evidence="7">
    <location>
        <begin position="344"/>
        <end position="373"/>
    </location>
</feature>
<reference evidence="10 11" key="1">
    <citation type="submission" date="2016-12" db="EMBL/GenBank/DDBJ databases">
        <authorList>
            <person name="Song W.-J."/>
            <person name="Kurnit D.M."/>
        </authorList>
    </citation>
    <scope>NUCLEOTIDE SEQUENCE [LARGE SCALE GENOMIC DNA]</scope>
    <source>
        <strain evidence="10 11">CGMCC 1.10808</strain>
    </source>
</reference>
<comment type="subcellular location">
    <subcellularLocation>
        <location evidence="1">Cell membrane</location>
        <topology evidence="1">Multi-pass membrane protein</topology>
    </subcellularLocation>
</comment>
<dbReference type="RefSeq" id="WP_072745953.1">
    <property type="nucleotide sequence ID" value="NZ_FOHL01000002.1"/>
</dbReference>
<comment type="similarity">
    <text evidence="2">Belongs to the ABC-4 integral membrane protein family. LolC/E subfamily.</text>
</comment>
<evidence type="ECO:0000259" key="9">
    <source>
        <dbReference type="Pfam" id="PF12704"/>
    </source>
</evidence>
<evidence type="ECO:0000256" key="7">
    <source>
        <dbReference type="SAM" id="Phobius"/>
    </source>
</evidence>
<protein>
    <submittedName>
        <fullName evidence="10">Lipoprotein-releasing system permease protein</fullName>
    </submittedName>
</protein>
<keyword evidence="5 7" id="KW-1133">Transmembrane helix</keyword>
<dbReference type="Pfam" id="PF02687">
    <property type="entry name" value="FtsX"/>
    <property type="match status" value="1"/>
</dbReference>
<evidence type="ECO:0000313" key="11">
    <source>
        <dbReference type="Proteomes" id="UP000184066"/>
    </source>
</evidence>
<keyword evidence="4 7" id="KW-0812">Transmembrane</keyword>
<evidence type="ECO:0000259" key="8">
    <source>
        <dbReference type="Pfam" id="PF02687"/>
    </source>
</evidence>
<dbReference type="InterPro" id="IPR051447">
    <property type="entry name" value="Lipoprotein-release_system"/>
</dbReference>
<dbReference type="PANTHER" id="PTHR30489">
    <property type="entry name" value="LIPOPROTEIN-RELEASING SYSTEM TRANSMEMBRANE PROTEIN LOLE"/>
    <property type="match status" value="1"/>
</dbReference>
<feature type="domain" description="MacB-like periplasmic core" evidence="9">
    <location>
        <begin position="44"/>
        <end position="249"/>
    </location>
</feature>
<dbReference type="Pfam" id="PF12704">
    <property type="entry name" value="MacB_PCD"/>
    <property type="match status" value="1"/>
</dbReference>
<evidence type="ECO:0000256" key="6">
    <source>
        <dbReference type="ARBA" id="ARBA00023136"/>
    </source>
</evidence>
<dbReference type="AlphaFoldDB" id="A0A1M7S0E1"/>
<name>A0A1M7S0E1_9RHOB</name>
<evidence type="ECO:0000256" key="3">
    <source>
        <dbReference type="ARBA" id="ARBA00022475"/>
    </source>
</evidence>
<dbReference type="EMBL" id="FRDL01000001">
    <property type="protein sequence ID" value="SHN52049.1"/>
    <property type="molecule type" value="Genomic_DNA"/>
</dbReference>
<evidence type="ECO:0000256" key="1">
    <source>
        <dbReference type="ARBA" id="ARBA00004651"/>
    </source>
</evidence>
<feature type="transmembrane region" description="Helical" evidence="7">
    <location>
        <begin position="300"/>
        <end position="323"/>
    </location>
</feature>
<keyword evidence="11" id="KW-1185">Reference proteome</keyword>
<dbReference type="PANTHER" id="PTHR30489:SF0">
    <property type="entry name" value="LIPOPROTEIN-RELEASING SYSTEM TRANSMEMBRANE PROTEIN LOLE"/>
    <property type="match status" value="1"/>
</dbReference>
<feature type="domain" description="ABC3 transporter permease C-terminal" evidence="8">
    <location>
        <begin position="302"/>
        <end position="435"/>
    </location>
</feature>
<dbReference type="OrthoDB" id="9808461at2"/>
<dbReference type="InterPro" id="IPR003838">
    <property type="entry name" value="ABC3_permease_C"/>
</dbReference>
<keyword evidence="6 7" id="KW-0472">Membrane</keyword>
<gene>
    <name evidence="10" type="ORF">SAMN05216200_101394</name>
</gene>
<dbReference type="InterPro" id="IPR025857">
    <property type="entry name" value="MacB_PCD"/>
</dbReference>
<evidence type="ECO:0000256" key="5">
    <source>
        <dbReference type="ARBA" id="ARBA00022989"/>
    </source>
</evidence>
<keyword evidence="3" id="KW-1003">Cell membrane</keyword>
<dbReference type="GO" id="GO:0098797">
    <property type="term" value="C:plasma membrane protein complex"/>
    <property type="evidence" value="ECO:0007669"/>
    <property type="project" value="TreeGrafter"/>
</dbReference>